<accession>A0ABS8M0Y4</accession>
<dbReference type="EMBL" id="JAJJMN010000001">
    <property type="protein sequence ID" value="MCC9018490.1"/>
    <property type="molecule type" value="Genomic_DNA"/>
</dbReference>
<feature type="transmembrane region" description="Helical" evidence="1">
    <location>
        <begin position="6"/>
        <end position="26"/>
    </location>
</feature>
<sequence>MKDIKKFAIVLIVLGLPMLVTHWLLMKKKEKEKMEKFIVVDKEKFWLELYQPTARIDSSFKNQVYDWDNYMPGKLSKTNLK</sequence>
<reference evidence="2" key="1">
    <citation type="submission" date="2021-11" db="EMBL/GenBank/DDBJ databases">
        <title>Description of novel Flavobacterium species.</title>
        <authorList>
            <person name="Saticioglu I.B."/>
            <person name="Ay H."/>
            <person name="Altun S."/>
            <person name="Duman M."/>
        </authorList>
    </citation>
    <scope>NUCLEOTIDE SEQUENCE</scope>
    <source>
        <strain evidence="2">F-126</strain>
    </source>
</reference>
<comment type="caution">
    <text evidence="2">The sequence shown here is derived from an EMBL/GenBank/DDBJ whole genome shotgun (WGS) entry which is preliminary data.</text>
</comment>
<gene>
    <name evidence="2" type="ORF">LNQ34_11950</name>
</gene>
<keyword evidence="1" id="KW-0812">Transmembrane</keyword>
<keyword evidence="3" id="KW-1185">Reference proteome</keyword>
<keyword evidence="1" id="KW-1133">Transmembrane helix</keyword>
<proteinExistence type="predicted"/>
<organism evidence="2 3">
    <name type="scientific">Flavobacterium lipolyticum</name>
    <dbReference type="NCBI Taxonomy" id="2893754"/>
    <lineage>
        <taxon>Bacteria</taxon>
        <taxon>Pseudomonadati</taxon>
        <taxon>Bacteroidota</taxon>
        <taxon>Flavobacteriia</taxon>
        <taxon>Flavobacteriales</taxon>
        <taxon>Flavobacteriaceae</taxon>
        <taxon>Flavobacterium</taxon>
    </lineage>
</organism>
<evidence type="ECO:0000313" key="3">
    <source>
        <dbReference type="Proteomes" id="UP001430700"/>
    </source>
</evidence>
<keyword evidence="1" id="KW-0472">Membrane</keyword>
<name>A0ABS8M0Y4_9FLAO</name>
<evidence type="ECO:0000313" key="2">
    <source>
        <dbReference type="EMBL" id="MCC9018490.1"/>
    </source>
</evidence>
<protein>
    <submittedName>
        <fullName evidence="2">Uncharacterized protein</fullName>
    </submittedName>
</protein>
<dbReference type="Proteomes" id="UP001430700">
    <property type="component" value="Unassembled WGS sequence"/>
</dbReference>
<dbReference type="RefSeq" id="WP_229999882.1">
    <property type="nucleotide sequence ID" value="NZ_JAJJMN010000001.1"/>
</dbReference>
<evidence type="ECO:0000256" key="1">
    <source>
        <dbReference type="SAM" id="Phobius"/>
    </source>
</evidence>